<comment type="caution">
    <text evidence="2">The sequence shown here is derived from an EMBL/GenBank/DDBJ whole genome shotgun (WGS) entry which is preliminary data.</text>
</comment>
<reference evidence="2 3" key="1">
    <citation type="submission" date="2019-07" db="EMBL/GenBank/DDBJ databases">
        <title>Whole genome shotgun sequence of Nocardia ninae NBRC 108245.</title>
        <authorList>
            <person name="Hosoyama A."/>
            <person name="Uohara A."/>
            <person name="Ohji S."/>
            <person name="Ichikawa N."/>
        </authorList>
    </citation>
    <scope>NUCLEOTIDE SEQUENCE [LARGE SCALE GENOMIC DNA]</scope>
    <source>
        <strain evidence="2 3">NBRC 108245</strain>
    </source>
</reference>
<dbReference type="EMBL" id="BJXA01000038">
    <property type="protein sequence ID" value="GEM40543.1"/>
    <property type="molecule type" value="Genomic_DNA"/>
</dbReference>
<feature type="transmembrane region" description="Helical" evidence="1">
    <location>
        <begin position="7"/>
        <end position="29"/>
    </location>
</feature>
<keyword evidence="1" id="KW-0812">Transmembrane</keyword>
<dbReference type="AlphaFoldDB" id="A0A511MIT8"/>
<sequence>MSRSVRVLLMLVATLFGVIAGIVAGILTVVDGGSLAAAAAFGAAGCATATLVALKMIRFVFEVRP</sequence>
<keyword evidence="1" id="KW-1133">Transmembrane helix</keyword>
<dbReference type="Proteomes" id="UP000321424">
    <property type="component" value="Unassembled WGS sequence"/>
</dbReference>
<evidence type="ECO:0000256" key="1">
    <source>
        <dbReference type="SAM" id="Phobius"/>
    </source>
</evidence>
<evidence type="ECO:0000313" key="2">
    <source>
        <dbReference type="EMBL" id="GEM40543.1"/>
    </source>
</evidence>
<dbReference type="OrthoDB" id="9940589at2"/>
<keyword evidence="1" id="KW-0472">Membrane</keyword>
<dbReference type="RefSeq" id="WP_147136039.1">
    <property type="nucleotide sequence ID" value="NZ_BJXA01000038.1"/>
</dbReference>
<evidence type="ECO:0000313" key="3">
    <source>
        <dbReference type="Proteomes" id="UP000321424"/>
    </source>
</evidence>
<proteinExistence type="predicted"/>
<gene>
    <name evidence="2" type="ORF">NN4_50620</name>
</gene>
<organism evidence="2 3">
    <name type="scientific">Nocardia ninae NBRC 108245</name>
    <dbReference type="NCBI Taxonomy" id="1210091"/>
    <lineage>
        <taxon>Bacteria</taxon>
        <taxon>Bacillati</taxon>
        <taxon>Actinomycetota</taxon>
        <taxon>Actinomycetes</taxon>
        <taxon>Mycobacteriales</taxon>
        <taxon>Nocardiaceae</taxon>
        <taxon>Nocardia</taxon>
    </lineage>
</organism>
<feature type="transmembrane region" description="Helical" evidence="1">
    <location>
        <begin position="35"/>
        <end position="54"/>
    </location>
</feature>
<protein>
    <submittedName>
        <fullName evidence="2">Uncharacterized protein</fullName>
    </submittedName>
</protein>
<keyword evidence="3" id="KW-1185">Reference proteome</keyword>
<accession>A0A511MIT8</accession>
<name>A0A511MIT8_9NOCA</name>